<dbReference type="InterPro" id="IPR020472">
    <property type="entry name" value="WD40_PAC1"/>
</dbReference>
<evidence type="ECO:0000256" key="1">
    <source>
        <dbReference type="ARBA" id="ARBA00022574"/>
    </source>
</evidence>
<dbReference type="InterPro" id="IPR036322">
    <property type="entry name" value="WD40_repeat_dom_sf"/>
</dbReference>
<evidence type="ECO:0000313" key="6">
    <source>
        <dbReference type="EMBL" id="MBE9039660.1"/>
    </source>
</evidence>
<comment type="caution">
    <text evidence="6">The sequence shown here is derived from an EMBL/GenBank/DDBJ whole genome shotgun (WGS) entry which is preliminary data.</text>
</comment>
<keyword evidence="1 3" id="KW-0853">WD repeat</keyword>
<keyword evidence="5" id="KW-0812">Transmembrane</keyword>
<feature type="coiled-coil region" evidence="4">
    <location>
        <begin position="59"/>
        <end position="93"/>
    </location>
</feature>
<keyword evidence="5" id="KW-0472">Membrane</keyword>
<dbReference type="InterPro" id="IPR019775">
    <property type="entry name" value="WD40_repeat_CS"/>
</dbReference>
<dbReference type="PROSITE" id="PS00678">
    <property type="entry name" value="WD_REPEATS_1"/>
    <property type="match status" value="3"/>
</dbReference>
<feature type="repeat" description="WD" evidence="3">
    <location>
        <begin position="653"/>
        <end position="687"/>
    </location>
</feature>
<sequence>RDLNDLKVEIERLPLVLEILKKAGLVFFLPEVPHHRYQLVHDYLVPIIRARQELARVAENQALREQHKLLVQLAQAQQEKERAGARLKGALIAILTGTIASALVFSVLWQRATQLQKEAAIASIEALNAASQSLRLSDNRFEALAASVRAGKQFQELKGDRASGYLKSQTLNQLQLALYGIAERNRLENHTNSVLEVNFSRDGQWIATASADRTAKIWRPDGTLVQTVEHKNEVNSITFSPDSRTVATVSGDRVRLWPLNDPSQSIFISTGDSSIEGTQTRPPTRATSEYTATRVRFSPDGQLIATAHTDDNTVKLWKTDGTLVRTLEGHQNWVLDISFSPNGQTIASASLDETVKVWDIDGRNLATLPGHDCGRDTPCGVTSVDFSPDGTLIATASQDKTVKLWQPDGTFVRKLKNDAWVWDVSFSPDGRTLAIASRDNTVKLRTIEGEELQILRGHQKQVRSVSFSQDGQTIVSGSDDNTIVLWDRKGEEMPVLKGHGDRMSPDSLRDDDNSNASIVFAVSFSEDGKTIASGSADKTVKLWDRQGDLLQTLEGHQGAVNWVGWSRDGQTLASASEDGTLKLWRGDGTLAKTLNHGRGNPNGDEACRDEGAANCPGIESASFSADGRLIATAGGNTLKLWNRDGSRRQTFQLDGDEMAINSVAFAPDGQFLITGHDDRLVRLWNLQGEIVKTLRGHSGSVQWVTVSPDGEIVASASSDKTVKLWRLDGTEIATLAGHIAPVNWVSFSSDGKTLASASDAVKLWQLDEELDNPLLTTLEDDNTSVWSVSFSGDGKTLASSRADGTVVLWNLDFDDLLDRGCNWIEDYLRARDNRNICD</sequence>
<feature type="repeat" description="WD" evidence="3">
    <location>
        <begin position="327"/>
        <end position="368"/>
    </location>
</feature>
<feature type="repeat" description="WD" evidence="3">
    <location>
        <begin position="778"/>
        <end position="819"/>
    </location>
</feature>
<feature type="repeat" description="WD" evidence="3">
    <location>
        <begin position="694"/>
        <end position="735"/>
    </location>
</feature>
<evidence type="ECO:0000256" key="2">
    <source>
        <dbReference type="ARBA" id="ARBA00022737"/>
    </source>
</evidence>
<gene>
    <name evidence="6" type="ORF">IQ235_02475</name>
</gene>
<proteinExistence type="predicted"/>
<feature type="repeat" description="WD" evidence="3">
    <location>
        <begin position="512"/>
        <end position="544"/>
    </location>
</feature>
<keyword evidence="7" id="KW-1185">Reference proteome</keyword>
<dbReference type="Proteomes" id="UP000621799">
    <property type="component" value="Unassembled WGS sequence"/>
</dbReference>
<feature type="repeat" description="WD" evidence="3">
    <location>
        <begin position="381"/>
        <end position="406"/>
    </location>
</feature>
<dbReference type="SUPFAM" id="SSF50978">
    <property type="entry name" value="WD40 repeat-like"/>
    <property type="match status" value="2"/>
</dbReference>
<dbReference type="InterPro" id="IPR001680">
    <property type="entry name" value="WD40_rpt"/>
</dbReference>
<evidence type="ECO:0000256" key="5">
    <source>
        <dbReference type="SAM" id="Phobius"/>
    </source>
</evidence>
<evidence type="ECO:0000256" key="4">
    <source>
        <dbReference type="SAM" id="Coils"/>
    </source>
</evidence>
<dbReference type="SUPFAM" id="SSF50969">
    <property type="entry name" value="YVTN repeat-like/Quinoprotein amine dehydrogenase"/>
    <property type="match status" value="1"/>
</dbReference>
<dbReference type="CDD" id="cd00200">
    <property type="entry name" value="WD40"/>
    <property type="match status" value="2"/>
</dbReference>
<dbReference type="EMBL" id="JADEXN010000023">
    <property type="protein sequence ID" value="MBE9039660.1"/>
    <property type="molecule type" value="Genomic_DNA"/>
</dbReference>
<protein>
    <submittedName>
        <fullName evidence="6">PD40 domain-containing protein</fullName>
    </submittedName>
</protein>
<accession>A0A928VXU5</accession>
<dbReference type="PROSITE" id="PS50294">
    <property type="entry name" value="WD_REPEATS_REGION"/>
    <property type="match status" value="9"/>
</dbReference>
<feature type="repeat" description="WD" evidence="3">
    <location>
        <begin position="553"/>
        <end position="584"/>
    </location>
</feature>
<keyword evidence="2" id="KW-0677">Repeat</keyword>
<reference evidence="6" key="1">
    <citation type="submission" date="2020-10" db="EMBL/GenBank/DDBJ databases">
        <authorList>
            <person name="Castelo-Branco R."/>
            <person name="Eusebio N."/>
            <person name="Adriana R."/>
            <person name="Vieira A."/>
            <person name="Brugerolle De Fraissinette N."/>
            <person name="Rezende De Castro R."/>
            <person name="Schneider M.P."/>
            <person name="Vasconcelos V."/>
            <person name="Leao P.N."/>
        </authorList>
    </citation>
    <scope>NUCLEOTIDE SEQUENCE</scope>
    <source>
        <strain evidence="6">LEGE 11467</strain>
    </source>
</reference>
<dbReference type="InterPro" id="IPR011044">
    <property type="entry name" value="Quino_amine_DH_bsu"/>
</dbReference>
<feature type="non-terminal residue" evidence="6">
    <location>
        <position position="1"/>
    </location>
</feature>
<feature type="repeat" description="WD" evidence="3">
    <location>
        <begin position="455"/>
        <end position="487"/>
    </location>
</feature>
<name>A0A928VXU5_9CYAN</name>
<dbReference type="Pfam" id="PF00400">
    <property type="entry name" value="WD40"/>
    <property type="match status" value="14"/>
</dbReference>
<feature type="repeat" description="WD" evidence="3">
    <location>
        <begin position="187"/>
        <end position="218"/>
    </location>
</feature>
<dbReference type="PANTHER" id="PTHR19879:SF9">
    <property type="entry name" value="TRANSCRIPTION INITIATION FACTOR TFIID SUBUNIT 5"/>
    <property type="match status" value="1"/>
</dbReference>
<dbReference type="PANTHER" id="PTHR19879">
    <property type="entry name" value="TRANSCRIPTION INITIATION FACTOR TFIID"/>
    <property type="match status" value="1"/>
</dbReference>
<evidence type="ECO:0000313" key="7">
    <source>
        <dbReference type="Proteomes" id="UP000621799"/>
    </source>
</evidence>
<keyword evidence="5" id="KW-1133">Transmembrane helix</keyword>
<dbReference type="AlphaFoldDB" id="A0A928VXU5"/>
<organism evidence="6 7">
    <name type="scientific">Zarconia navalis LEGE 11467</name>
    <dbReference type="NCBI Taxonomy" id="1828826"/>
    <lineage>
        <taxon>Bacteria</taxon>
        <taxon>Bacillati</taxon>
        <taxon>Cyanobacteriota</taxon>
        <taxon>Cyanophyceae</taxon>
        <taxon>Oscillatoriophycideae</taxon>
        <taxon>Oscillatoriales</taxon>
        <taxon>Oscillatoriales incertae sedis</taxon>
        <taxon>Zarconia</taxon>
        <taxon>Zarconia navalis</taxon>
    </lineage>
</organism>
<feature type="transmembrane region" description="Helical" evidence="5">
    <location>
        <begin position="90"/>
        <end position="109"/>
    </location>
</feature>
<dbReference type="InterPro" id="IPR015943">
    <property type="entry name" value="WD40/YVTN_repeat-like_dom_sf"/>
</dbReference>
<keyword evidence="4" id="KW-0175">Coiled coil</keyword>
<dbReference type="Gene3D" id="2.130.10.10">
    <property type="entry name" value="YVTN repeat-like/Quinoprotein amine dehydrogenase"/>
    <property type="match status" value="4"/>
</dbReference>
<dbReference type="PROSITE" id="PS50082">
    <property type="entry name" value="WD_REPEATS_2"/>
    <property type="match status" value="9"/>
</dbReference>
<dbReference type="PRINTS" id="PR00320">
    <property type="entry name" value="GPROTEINBRPT"/>
</dbReference>
<dbReference type="SMART" id="SM00320">
    <property type="entry name" value="WD40"/>
    <property type="match status" value="14"/>
</dbReference>
<evidence type="ECO:0000256" key="3">
    <source>
        <dbReference type="PROSITE-ProRule" id="PRU00221"/>
    </source>
</evidence>